<dbReference type="SUPFAM" id="SSF56645">
    <property type="entry name" value="Acyl-CoA dehydrogenase NM domain-like"/>
    <property type="match status" value="1"/>
</dbReference>
<evidence type="ECO:0000256" key="1">
    <source>
        <dbReference type="ARBA" id="ARBA00001974"/>
    </source>
</evidence>
<dbReference type="SUPFAM" id="SSF47203">
    <property type="entry name" value="Acyl-CoA dehydrogenase C-terminal domain-like"/>
    <property type="match status" value="1"/>
</dbReference>
<evidence type="ECO:0000313" key="10">
    <source>
        <dbReference type="Proteomes" id="UP001200313"/>
    </source>
</evidence>
<keyword evidence="10" id="KW-1185">Reference proteome</keyword>
<accession>A0ABS9MDR3</accession>
<keyword evidence="3 5" id="KW-0285">Flavoprotein</keyword>
<evidence type="ECO:0000259" key="8">
    <source>
        <dbReference type="Pfam" id="PF02771"/>
    </source>
</evidence>
<dbReference type="PANTHER" id="PTHR43884:SF12">
    <property type="entry name" value="ISOVALERYL-COA DEHYDROGENASE, MITOCHONDRIAL-RELATED"/>
    <property type="match status" value="1"/>
</dbReference>
<proteinExistence type="inferred from homology"/>
<evidence type="ECO:0000256" key="4">
    <source>
        <dbReference type="ARBA" id="ARBA00022827"/>
    </source>
</evidence>
<keyword evidence="5" id="KW-0560">Oxidoreductase</keyword>
<protein>
    <submittedName>
        <fullName evidence="9">Acyl-CoA dehydrogenase family protein</fullName>
    </submittedName>
</protein>
<dbReference type="InterPro" id="IPR009100">
    <property type="entry name" value="AcylCoA_DH/oxidase_NM_dom_sf"/>
</dbReference>
<comment type="caution">
    <text evidence="9">The sequence shown here is derived from an EMBL/GenBank/DDBJ whole genome shotgun (WGS) entry which is preliminary data.</text>
</comment>
<keyword evidence="4 5" id="KW-0274">FAD</keyword>
<dbReference type="InterPro" id="IPR037069">
    <property type="entry name" value="AcylCoA_DH/ox_N_sf"/>
</dbReference>
<evidence type="ECO:0000259" key="7">
    <source>
        <dbReference type="Pfam" id="PF02770"/>
    </source>
</evidence>
<dbReference type="Pfam" id="PF02770">
    <property type="entry name" value="Acyl-CoA_dh_M"/>
    <property type="match status" value="1"/>
</dbReference>
<evidence type="ECO:0000256" key="2">
    <source>
        <dbReference type="ARBA" id="ARBA00009347"/>
    </source>
</evidence>
<gene>
    <name evidence="9" type="ORF">L0P79_18045</name>
</gene>
<dbReference type="PROSITE" id="PS00072">
    <property type="entry name" value="ACYL_COA_DH_1"/>
    <property type="match status" value="1"/>
</dbReference>
<feature type="domain" description="Acyl-CoA dehydrogenase/oxidase N-terminal" evidence="8">
    <location>
        <begin position="9"/>
        <end position="119"/>
    </location>
</feature>
<evidence type="ECO:0000313" key="9">
    <source>
        <dbReference type="EMBL" id="MCG4528941.1"/>
    </source>
</evidence>
<comment type="similarity">
    <text evidence="2 5">Belongs to the acyl-CoA dehydrogenase family.</text>
</comment>
<evidence type="ECO:0000256" key="5">
    <source>
        <dbReference type="RuleBase" id="RU362125"/>
    </source>
</evidence>
<dbReference type="Proteomes" id="UP001200313">
    <property type="component" value="Unassembled WGS sequence"/>
</dbReference>
<name>A0ABS9MDR3_9FIRM</name>
<dbReference type="Gene3D" id="1.20.140.10">
    <property type="entry name" value="Butyryl-CoA Dehydrogenase, subunit A, domain 3"/>
    <property type="match status" value="1"/>
</dbReference>
<sequence length="382" mass="41405">MQLNYYLDDDQKSLLEMVRQFVKKELTWDVVRRYDATGQFPMELYKKATDMGLTALSIPEKYGGPGQGYFTSALVMEELGKGDAGFAVSVGANNLGMTPVLLGGTEMQKQKICDYILNGGSVAFALTEAGAGSDASACRTTAVRDGDEYVINGTKTFITNGGIADAYVVFATVDPSKGNKGITAFIVERNRFGVSTGKEENKMGIRLSNTTEVIFEDVRIPIENRLGEEGKGFRLALETLDRTRPSGSAPAVGICQSAIDQCVKYGKERKTFGRPILANQGLQFMLADMEIQTQAARTLTLKAASMLDEGNVNPAFGAVTKTFVGDTAVKVAMDAVQIFGGYGYSREYPVEILVRNAKIFQIFEGTNQIQRMVIASGLIGKL</sequence>
<dbReference type="Gene3D" id="1.10.540.10">
    <property type="entry name" value="Acyl-CoA dehydrogenase/oxidase, N-terminal domain"/>
    <property type="match status" value="1"/>
</dbReference>
<feature type="domain" description="Acyl-CoA dehydrogenase/oxidase C-terminal" evidence="6">
    <location>
        <begin position="230"/>
        <end position="378"/>
    </location>
</feature>
<dbReference type="InterPro" id="IPR013786">
    <property type="entry name" value="AcylCoA_DH/ox_N"/>
</dbReference>
<dbReference type="RefSeq" id="WP_238075151.1">
    <property type="nucleotide sequence ID" value="NZ_JAKNJB010000051.1"/>
</dbReference>
<evidence type="ECO:0000256" key="3">
    <source>
        <dbReference type="ARBA" id="ARBA00022630"/>
    </source>
</evidence>
<dbReference type="Gene3D" id="2.40.110.10">
    <property type="entry name" value="Butyryl-CoA Dehydrogenase, subunit A, domain 2"/>
    <property type="match status" value="1"/>
</dbReference>
<comment type="cofactor">
    <cofactor evidence="1 5">
        <name>FAD</name>
        <dbReference type="ChEBI" id="CHEBI:57692"/>
    </cofactor>
</comment>
<dbReference type="InterPro" id="IPR036250">
    <property type="entry name" value="AcylCo_DH-like_C"/>
</dbReference>
<organism evidence="9 10">
    <name type="scientific">Intestinimonas massiliensis</name>
    <name type="common">ex Afouda et al. 2020</name>
    <dbReference type="NCBI Taxonomy" id="1673721"/>
    <lineage>
        <taxon>Bacteria</taxon>
        <taxon>Bacillati</taxon>
        <taxon>Bacillota</taxon>
        <taxon>Clostridia</taxon>
        <taxon>Eubacteriales</taxon>
        <taxon>Intestinimonas</taxon>
    </lineage>
</organism>
<dbReference type="InterPro" id="IPR009075">
    <property type="entry name" value="AcylCo_DH/oxidase_C"/>
</dbReference>
<dbReference type="InterPro" id="IPR006089">
    <property type="entry name" value="Acyl-CoA_DH_CS"/>
</dbReference>
<dbReference type="Pfam" id="PF02771">
    <property type="entry name" value="Acyl-CoA_dh_N"/>
    <property type="match status" value="1"/>
</dbReference>
<evidence type="ECO:0000259" key="6">
    <source>
        <dbReference type="Pfam" id="PF00441"/>
    </source>
</evidence>
<dbReference type="InterPro" id="IPR006091">
    <property type="entry name" value="Acyl-CoA_Oxase/DH_mid-dom"/>
</dbReference>
<feature type="domain" description="Acyl-CoA oxidase/dehydrogenase middle" evidence="7">
    <location>
        <begin position="123"/>
        <end position="218"/>
    </location>
</feature>
<reference evidence="9 10" key="1">
    <citation type="submission" date="2022-01" db="EMBL/GenBank/DDBJ databases">
        <title>Collection of gut derived symbiotic bacterial strains cultured from healthy donors.</title>
        <authorList>
            <person name="Lin H."/>
            <person name="Kohout C."/>
            <person name="Waligurski E."/>
            <person name="Pamer E.G."/>
        </authorList>
    </citation>
    <scope>NUCLEOTIDE SEQUENCE [LARGE SCALE GENOMIC DNA]</scope>
    <source>
        <strain evidence="9 10">DFI.3.7</strain>
    </source>
</reference>
<dbReference type="EMBL" id="JAKNJB010000051">
    <property type="protein sequence ID" value="MCG4528941.1"/>
    <property type="molecule type" value="Genomic_DNA"/>
</dbReference>
<dbReference type="InterPro" id="IPR046373">
    <property type="entry name" value="Acyl-CoA_Oxase/DH_mid-dom_sf"/>
</dbReference>
<dbReference type="PIRSF" id="PIRSF016578">
    <property type="entry name" value="HsaA"/>
    <property type="match status" value="1"/>
</dbReference>
<dbReference type="Pfam" id="PF00441">
    <property type="entry name" value="Acyl-CoA_dh_1"/>
    <property type="match status" value="1"/>
</dbReference>
<dbReference type="PANTHER" id="PTHR43884">
    <property type="entry name" value="ACYL-COA DEHYDROGENASE"/>
    <property type="match status" value="1"/>
</dbReference>